<dbReference type="GO" id="GO:0016020">
    <property type="term" value="C:membrane"/>
    <property type="evidence" value="ECO:0007669"/>
    <property type="project" value="UniProtKB-SubCell"/>
</dbReference>
<dbReference type="InterPro" id="IPR058624">
    <property type="entry name" value="MdtA-like_HH"/>
</dbReference>
<name>A0A377Q718_9NEIS</name>
<reference evidence="11 13" key="2">
    <citation type="submission" date="2019-03" db="EMBL/GenBank/DDBJ databases">
        <title>Genomic Encyclopedia of Type Strains, Phase IV (KMG-IV): sequencing the most valuable type-strain genomes for metagenomic binning, comparative biology and taxonomic classification.</title>
        <authorList>
            <person name="Goeker M."/>
        </authorList>
    </citation>
    <scope>NUCLEOTIDE SEQUENCE [LARGE SCALE GENOMIC DNA]</scope>
    <source>
        <strain evidence="11 13">DSM 3764</strain>
    </source>
</reference>
<evidence type="ECO:0000256" key="5">
    <source>
        <dbReference type="SAM" id="Coils"/>
    </source>
</evidence>
<dbReference type="Proteomes" id="UP000295794">
    <property type="component" value="Unassembled WGS sequence"/>
</dbReference>
<keyword evidence="3 6" id="KW-1133">Transmembrane helix</keyword>
<feature type="coiled-coil region" evidence="5">
    <location>
        <begin position="125"/>
        <end position="227"/>
    </location>
</feature>
<keyword evidence="4 6" id="KW-0472">Membrane</keyword>
<dbReference type="Pfam" id="PF25963">
    <property type="entry name" value="Beta-barrel_AAEA"/>
    <property type="match status" value="1"/>
</dbReference>
<dbReference type="Gene3D" id="2.40.30.170">
    <property type="match status" value="1"/>
</dbReference>
<dbReference type="Gene3D" id="2.40.50.100">
    <property type="match status" value="2"/>
</dbReference>
<evidence type="ECO:0000256" key="2">
    <source>
        <dbReference type="ARBA" id="ARBA00022692"/>
    </source>
</evidence>
<dbReference type="SUPFAM" id="SSF111369">
    <property type="entry name" value="HlyD-like secretion proteins"/>
    <property type="match status" value="3"/>
</dbReference>
<dbReference type="Pfam" id="PF25876">
    <property type="entry name" value="HH_MFP_RND"/>
    <property type="match status" value="1"/>
</dbReference>
<dbReference type="InterPro" id="IPR050739">
    <property type="entry name" value="MFP"/>
</dbReference>
<protein>
    <submittedName>
        <fullName evidence="10">Inner membrane protein yibH</fullName>
    </submittedName>
    <submittedName>
        <fullName evidence="11">Membrane fusion protein (Multidrug efflux system)</fullName>
    </submittedName>
</protein>
<dbReference type="OrthoDB" id="9811754at2"/>
<evidence type="ECO:0000256" key="6">
    <source>
        <dbReference type="SAM" id="Phobius"/>
    </source>
</evidence>
<dbReference type="Pfam" id="PF25917">
    <property type="entry name" value="BSH_RND"/>
    <property type="match status" value="1"/>
</dbReference>
<keyword evidence="2 6" id="KW-0812">Transmembrane</keyword>
<evidence type="ECO:0000313" key="11">
    <source>
        <dbReference type="EMBL" id="TCU89166.1"/>
    </source>
</evidence>
<evidence type="ECO:0000313" key="12">
    <source>
        <dbReference type="Proteomes" id="UP000255108"/>
    </source>
</evidence>
<dbReference type="AlphaFoldDB" id="A0A377Q718"/>
<dbReference type="PANTHER" id="PTHR30386">
    <property type="entry name" value="MEMBRANE FUSION SUBUNIT OF EMRAB-TOLC MULTIDRUG EFFLUX PUMP"/>
    <property type="match status" value="1"/>
</dbReference>
<evidence type="ECO:0000313" key="13">
    <source>
        <dbReference type="Proteomes" id="UP000295794"/>
    </source>
</evidence>
<dbReference type="GO" id="GO:0055085">
    <property type="term" value="P:transmembrane transport"/>
    <property type="evidence" value="ECO:0007669"/>
    <property type="project" value="InterPro"/>
</dbReference>
<evidence type="ECO:0000256" key="1">
    <source>
        <dbReference type="ARBA" id="ARBA00004167"/>
    </source>
</evidence>
<dbReference type="InterPro" id="IPR058634">
    <property type="entry name" value="AaeA-lik-b-barrel"/>
</dbReference>
<evidence type="ECO:0000259" key="8">
    <source>
        <dbReference type="Pfam" id="PF25917"/>
    </source>
</evidence>
<accession>A0A377Q718</accession>
<dbReference type="PANTHER" id="PTHR30386:SF26">
    <property type="entry name" value="TRANSPORT PROTEIN COMB"/>
    <property type="match status" value="1"/>
</dbReference>
<evidence type="ECO:0000256" key="3">
    <source>
        <dbReference type="ARBA" id="ARBA00022989"/>
    </source>
</evidence>
<keyword evidence="13" id="KW-1185">Reference proteome</keyword>
<proteinExistence type="predicted"/>
<evidence type="ECO:0000259" key="9">
    <source>
        <dbReference type="Pfam" id="PF25963"/>
    </source>
</evidence>
<dbReference type="PRINTS" id="PR01490">
    <property type="entry name" value="RTXTOXIND"/>
</dbReference>
<dbReference type="Gene3D" id="1.10.287.470">
    <property type="entry name" value="Helix hairpin bin"/>
    <property type="match status" value="1"/>
</dbReference>
<sequence>MSTKPASPARSILAIIFLLILCFLGYRWWWGNHHISSDNAQLEGHIVPIAARVSGYVKAVPVSDNQLMPQKSLLIELDPRDYQVKVAQAEADYRQALSAAGHDKQPGEALARIGAATANAAAATAQSHTAEAQITEARANALKARKDLSRSKELAAQKMLSQSALDSAEALLKAADARVSALESALRTSKESANAADQQVAVSSAGLKSAQAKAMAAEATLQFARNQLIDTQVYAPASGVISKKAVEPGQMIQAGQTLMYLVPTDKIWVIANLKETELKQIKLGQEAEIEVDAFPDLKLKGKVDSFSPATGARFTLLPADNSTGNFTKVVQRVPVKIVLDELPKKNPLRPGLSVNVTIHTP</sequence>
<organism evidence="10 12">
    <name type="scientific">Iodobacter fluviatilis</name>
    <dbReference type="NCBI Taxonomy" id="537"/>
    <lineage>
        <taxon>Bacteria</taxon>
        <taxon>Pseudomonadati</taxon>
        <taxon>Pseudomonadota</taxon>
        <taxon>Betaproteobacteria</taxon>
        <taxon>Neisseriales</taxon>
        <taxon>Chitinibacteraceae</taxon>
        <taxon>Iodobacter</taxon>
    </lineage>
</organism>
<evidence type="ECO:0000256" key="4">
    <source>
        <dbReference type="ARBA" id="ARBA00023136"/>
    </source>
</evidence>
<dbReference type="Proteomes" id="UP000255108">
    <property type="component" value="Unassembled WGS sequence"/>
</dbReference>
<evidence type="ECO:0000313" key="10">
    <source>
        <dbReference type="EMBL" id="STQ90535.1"/>
    </source>
</evidence>
<dbReference type="RefSeq" id="WP_115226839.1">
    <property type="nucleotide sequence ID" value="NZ_CAWOLO010000002.1"/>
</dbReference>
<feature type="transmembrane region" description="Helical" evidence="6">
    <location>
        <begin position="12"/>
        <end position="30"/>
    </location>
</feature>
<keyword evidence="5" id="KW-0175">Coiled coil</keyword>
<dbReference type="EMBL" id="UGHR01000001">
    <property type="protein sequence ID" value="STQ90535.1"/>
    <property type="molecule type" value="Genomic_DNA"/>
</dbReference>
<evidence type="ECO:0000259" key="7">
    <source>
        <dbReference type="Pfam" id="PF25876"/>
    </source>
</evidence>
<feature type="domain" description="p-hydroxybenzoic acid efflux pump subunit AaeA-like beta-barrel" evidence="9">
    <location>
        <begin position="268"/>
        <end position="359"/>
    </location>
</feature>
<feature type="domain" description="Multidrug resistance protein MdtA-like alpha-helical hairpin" evidence="7">
    <location>
        <begin position="128"/>
        <end position="190"/>
    </location>
</feature>
<feature type="domain" description="Multidrug resistance protein MdtA-like barrel-sandwich hybrid" evidence="8">
    <location>
        <begin position="46"/>
        <end position="262"/>
    </location>
</feature>
<dbReference type="EMBL" id="SMBT01000002">
    <property type="protein sequence ID" value="TCU89166.1"/>
    <property type="molecule type" value="Genomic_DNA"/>
</dbReference>
<dbReference type="InterPro" id="IPR058625">
    <property type="entry name" value="MdtA-like_BSH"/>
</dbReference>
<gene>
    <name evidence="10" type="primary">yibH</name>
    <name evidence="11" type="ORF">EV682_10277</name>
    <name evidence="10" type="ORF">NCTC11159_01600</name>
</gene>
<comment type="subcellular location">
    <subcellularLocation>
        <location evidence="1">Membrane</location>
        <topology evidence="1">Single-pass membrane protein</topology>
    </subcellularLocation>
</comment>
<reference evidence="10 12" key="1">
    <citation type="submission" date="2018-06" db="EMBL/GenBank/DDBJ databases">
        <authorList>
            <consortium name="Pathogen Informatics"/>
            <person name="Doyle S."/>
        </authorList>
    </citation>
    <scope>NUCLEOTIDE SEQUENCE [LARGE SCALE GENOMIC DNA]</scope>
    <source>
        <strain evidence="10 12">NCTC11159</strain>
    </source>
</reference>